<dbReference type="Proteomes" id="UP001497480">
    <property type="component" value="Unassembled WGS sequence"/>
</dbReference>
<reference evidence="2 3" key="1">
    <citation type="submission" date="2024-03" db="EMBL/GenBank/DDBJ databases">
        <authorList>
            <person name="Martinez-Hernandez J."/>
        </authorList>
    </citation>
    <scope>NUCLEOTIDE SEQUENCE [LARGE SCALE GENOMIC DNA]</scope>
</reference>
<feature type="compositionally biased region" description="Basic and acidic residues" evidence="1">
    <location>
        <begin position="206"/>
        <end position="230"/>
    </location>
</feature>
<evidence type="ECO:0000256" key="1">
    <source>
        <dbReference type="SAM" id="MobiDB-lite"/>
    </source>
</evidence>
<feature type="compositionally biased region" description="Polar residues" evidence="1">
    <location>
        <begin position="18"/>
        <end position="27"/>
    </location>
</feature>
<comment type="caution">
    <text evidence="2">The sequence shown here is derived from an EMBL/GenBank/DDBJ whole genome shotgun (WGS) entry which is preliminary data.</text>
</comment>
<feature type="compositionally biased region" description="Basic and acidic residues" evidence="1">
    <location>
        <begin position="46"/>
        <end position="59"/>
    </location>
</feature>
<dbReference type="EMBL" id="CAXHTB010000010">
    <property type="protein sequence ID" value="CAL0314499.1"/>
    <property type="molecule type" value="Genomic_DNA"/>
</dbReference>
<evidence type="ECO:0000313" key="2">
    <source>
        <dbReference type="EMBL" id="CAL0314499.1"/>
    </source>
</evidence>
<feature type="region of interest" description="Disordered" evidence="1">
    <location>
        <begin position="292"/>
        <end position="341"/>
    </location>
</feature>
<evidence type="ECO:0000313" key="3">
    <source>
        <dbReference type="Proteomes" id="UP001497480"/>
    </source>
</evidence>
<feature type="region of interest" description="Disordered" evidence="1">
    <location>
        <begin position="203"/>
        <end position="230"/>
    </location>
</feature>
<protein>
    <submittedName>
        <fullName evidence="2">Uncharacterized protein</fullName>
    </submittedName>
</protein>
<accession>A0AAV1WYM6</accession>
<feature type="compositionally biased region" description="Basic and acidic residues" evidence="1">
    <location>
        <begin position="93"/>
        <end position="107"/>
    </location>
</feature>
<feature type="compositionally biased region" description="Low complexity" evidence="1">
    <location>
        <begin position="1"/>
        <end position="17"/>
    </location>
</feature>
<proteinExistence type="predicted"/>
<feature type="compositionally biased region" description="Basic and acidic residues" evidence="1">
    <location>
        <begin position="65"/>
        <end position="80"/>
    </location>
</feature>
<feature type="region of interest" description="Disordered" evidence="1">
    <location>
        <begin position="1"/>
        <end position="80"/>
    </location>
</feature>
<keyword evidence="3" id="KW-1185">Reference proteome</keyword>
<name>A0AAV1WYM6_LUPLU</name>
<feature type="region of interest" description="Disordered" evidence="1">
    <location>
        <begin position="93"/>
        <end position="127"/>
    </location>
</feature>
<dbReference type="AlphaFoldDB" id="A0AAV1WYM6"/>
<gene>
    <name evidence="2" type="ORF">LLUT_LOCUS15559</name>
</gene>
<organism evidence="2 3">
    <name type="scientific">Lupinus luteus</name>
    <name type="common">European yellow lupine</name>
    <dbReference type="NCBI Taxonomy" id="3873"/>
    <lineage>
        <taxon>Eukaryota</taxon>
        <taxon>Viridiplantae</taxon>
        <taxon>Streptophyta</taxon>
        <taxon>Embryophyta</taxon>
        <taxon>Tracheophyta</taxon>
        <taxon>Spermatophyta</taxon>
        <taxon>Magnoliopsida</taxon>
        <taxon>eudicotyledons</taxon>
        <taxon>Gunneridae</taxon>
        <taxon>Pentapetalae</taxon>
        <taxon>rosids</taxon>
        <taxon>fabids</taxon>
        <taxon>Fabales</taxon>
        <taxon>Fabaceae</taxon>
        <taxon>Papilionoideae</taxon>
        <taxon>50 kb inversion clade</taxon>
        <taxon>genistoids sensu lato</taxon>
        <taxon>core genistoids</taxon>
        <taxon>Genisteae</taxon>
        <taxon>Lupinus</taxon>
    </lineage>
</organism>
<sequence>MTSSSDSSSPKKSLHSLTQNPPTSECDQTIRVVDDATTKEGGSNAEDGKKEGSENHANEPSKVLDTGEKDEGEKSVVGEKRKFIPIDDLFIDLRDGLPPQREQHQEEGGNGNKRVKLDEGSSGEAELQGMDKKGLMHQAKSEFDYKSVSQEEGGEICENVKVEEGFPNEVARPMELDLNQKIEDEEDIEEKLKKEVEEAIVEEAENENKMEVAHSEDKNEANPSDEKEKNKEVMVFAASEVESAQKNEEVETSLKYDAAATEKLEVDVETSEAPLIKQKNDEVEVEAQPSEATFVKQQNDEVEADAEPAEASLIDQKNDDANRIVRNIDLNELPPEYEEDN</sequence>